<proteinExistence type="predicted"/>
<sequence length="300" mass="33179">MSVSLTTRSSLPAVSVRSRSGKRTVFVLQRHDGRRWVSLRTRTSDANGRLVFARKVPFSTLRVRAKASPGWTDATSKKINSRTKWSAGYSSLKIKNASVAVTPLGSGRTLTVGDHRRDFAWSTIKVPIVVAADSRRTGSRADKSAALRYSNNAAARRVYDSLGSSRRSILNRHLRAHGDPSTRMSAVGPGLTYWHVSHQSRYASRIACAPKARPARIEMKKARPSYPFGLLQTKLRSRTIQKIGYGGTEVRQLAIVTLSDGRKYGVSILADGGFARARAKVDRIARWVANRLDHVPARRC</sequence>
<reference evidence="1 2" key="1">
    <citation type="journal article" date="2019" name="Int. J. Syst. Evol. Microbiol.">
        <title>The Global Catalogue of Microorganisms (GCM) 10K type strain sequencing project: providing services to taxonomists for standard genome sequencing and annotation.</title>
        <authorList>
            <consortium name="The Broad Institute Genomics Platform"/>
            <consortium name="The Broad Institute Genome Sequencing Center for Infectious Disease"/>
            <person name="Wu L."/>
            <person name="Ma J."/>
        </authorList>
    </citation>
    <scope>NUCLEOTIDE SEQUENCE [LARGE SCALE GENOMIC DNA]</scope>
    <source>
        <strain evidence="1 2">JCM 15749</strain>
    </source>
</reference>
<organism evidence="1 2">
    <name type="scientific">Aeromicrobium halocynthiae</name>
    <dbReference type="NCBI Taxonomy" id="560557"/>
    <lineage>
        <taxon>Bacteria</taxon>
        <taxon>Bacillati</taxon>
        <taxon>Actinomycetota</taxon>
        <taxon>Actinomycetes</taxon>
        <taxon>Propionibacteriales</taxon>
        <taxon>Nocardioidaceae</taxon>
        <taxon>Aeromicrobium</taxon>
    </lineage>
</organism>
<evidence type="ECO:0000313" key="1">
    <source>
        <dbReference type="EMBL" id="GAA2071400.1"/>
    </source>
</evidence>
<dbReference type="EMBL" id="BAAAPY010000001">
    <property type="protein sequence ID" value="GAA2071400.1"/>
    <property type="molecule type" value="Genomic_DNA"/>
</dbReference>
<keyword evidence="2" id="KW-1185">Reference proteome</keyword>
<dbReference type="Gene3D" id="3.40.710.10">
    <property type="entry name" value="DD-peptidase/beta-lactamase superfamily"/>
    <property type="match status" value="1"/>
</dbReference>
<dbReference type="SUPFAM" id="SSF56601">
    <property type="entry name" value="beta-lactamase/transpeptidase-like"/>
    <property type="match status" value="1"/>
</dbReference>
<comment type="caution">
    <text evidence="1">The sequence shown here is derived from an EMBL/GenBank/DDBJ whole genome shotgun (WGS) entry which is preliminary data.</text>
</comment>
<protein>
    <submittedName>
        <fullName evidence="1">Uncharacterized protein</fullName>
    </submittedName>
</protein>
<gene>
    <name evidence="1" type="ORF">GCM10009821_06410</name>
</gene>
<dbReference type="Proteomes" id="UP001501480">
    <property type="component" value="Unassembled WGS sequence"/>
</dbReference>
<name>A0ABN2VT07_9ACTN</name>
<accession>A0ABN2VT07</accession>
<evidence type="ECO:0000313" key="2">
    <source>
        <dbReference type="Proteomes" id="UP001501480"/>
    </source>
</evidence>
<dbReference type="InterPro" id="IPR012338">
    <property type="entry name" value="Beta-lactam/transpept-like"/>
</dbReference>